<keyword evidence="10" id="KW-0997">Cell inner membrane</keyword>
<evidence type="ECO:0000256" key="11">
    <source>
        <dbReference type="PIRNR" id="PIRNR002869"/>
    </source>
</evidence>
<dbReference type="InterPro" id="IPR004268">
    <property type="entry name" value="MurJ"/>
</dbReference>
<feature type="transmembrane region" description="Helical" evidence="10">
    <location>
        <begin position="416"/>
        <end position="435"/>
    </location>
</feature>
<dbReference type="CDD" id="cd13123">
    <property type="entry name" value="MATE_MurJ_like"/>
    <property type="match status" value="1"/>
</dbReference>
<accession>A0A0G3ESZ9</accession>
<dbReference type="HAMAP" id="MF_02078">
    <property type="entry name" value="MurJ_MviN"/>
    <property type="match status" value="1"/>
</dbReference>
<feature type="transmembrane region" description="Helical" evidence="10">
    <location>
        <begin position="90"/>
        <end position="114"/>
    </location>
</feature>
<sequence length="517" mass="55800">MNLLKALLTVSGFTMLSRVTGLIREILIARMFGASQMTDAYNVAFRIPNLLRRLSAEGAFSQAFVPILAEFKSQRGAEATKSLVDSVATVMLWSLLTLTVLGVVGASGVVYVVATGLSREQQAFGAAVYMTRVMFSYITFISLTTLAAAILNTWKKFSLPAFAPVLLNVSFIVTALWIAPHLATPVYGLAYAVIFGGVVQLAIQIPALIKIGMLPRFGWSVLAALRNRGVKRVLAKMVPATLAVSVAQISLIINTNIASRLAQGSVSWLAYADRLMEFPTALLGVALGTILLPNLSKAHADADPVEYSALLDWGLRLTFLLALPCAVGLLVYAEPLTATLYQYGRFDATDVIMTSRALTAYGVGLIGLILIKILAPGFYAKQDIKTPVKIAIFVLCITQLSNLVFVPLFAHAGLSLSIGVGACMNAILLFVGLYRRGIYRPTAGWRLFFVQLFAACLILAGVLMWFVQNFDWIGLHDRPLARIALLGASLVVSAAVYFGALLAMGFRFGSFRKRTAA</sequence>
<keyword evidence="10 11" id="KW-0813">Transport</keyword>
<dbReference type="AlphaFoldDB" id="A0A0G3ESZ9"/>
<feature type="transmembrane region" description="Helical" evidence="10">
    <location>
        <begin position="189"/>
        <end position="212"/>
    </location>
</feature>
<evidence type="ECO:0000256" key="4">
    <source>
        <dbReference type="ARBA" id="ARBA00022960"/>
    </source>
</evidence>
<dbReference type="GO" id="GO:0009252">
    <property type="term" value="P:peptidoglycan biosynthetic process"/>
    <property type="evidence" value="ECO:0007669"/>
    <property type="project" value="UniProtKB-UniRule"/>
</dbReference>
<name>A0A0G3ESZ9_9BURK</name>
<dbReference type="RefSeq" id="WP_047215993.1">
    <property type="nucleotide sequence ID" value="NZ_CP011568.3"/>
</dbReference>
<dbReference type="GO" id="GO:0015648">
    <property type="term" value="F:lipid-linked peptidoglycan transporter activity"/>
    <property type="evidence" value="ECO:0007669"/>
    <property type="project" value="UniProtKB-UniRule"/>
</dbReference>
<dbReference type="KEGG" id="ptx:ABW99_19565"/>
<keyword evidence="6 10" id="KW-1133">Transmembrane helix</keyword>
<keyword evidence="5 10" id="KW-0573">Peptidoglycan synthesis</keyword>
<protein>
    <recommendedName>
        <fullName evidence="10">Probable lipid II flippase MurJ</fullName>
    </recommendedName>
</protein>
<dbReference type="EMBL" id="CP011568">
    <property type="protein sequence ID" value="AKJ70080.1"/>
    <property type="molecule type" value="Genomic_DNA"/>
</dbReference>
<evidence type="ECO:0000256" key="10">
    <source>
        <dbReference type="HAMAP-Rule" id="MF_02078"/>
    </source>
</evidence>
<evidence type="ECO:0000256" key="3">
    <source>
        <dbReference type="ARBA" id="ARBA00022692"/>
    </source>
</evidence>
<dbReference type="NCBIfam" id="TIGR01695">
    <property type="entry name" value="murJ_mviN"/>
    <property type="match status" value="1"/>
</dbReference>
<proteinExistence type="inferred from homology"/>
<evidence type="ECO:0000256" key="5">
    <source>
        <dbReference type="ARBA" id="ARBA00022984"/>
    </source>
</evidence>
<evidence type="ECO:0000256" key="7">
    <source>
        <dbReference type="ARBA" id="ARBA00023136"/>
    </source>
</evidence>
<keyword evidence="7 10" id="KW-0472">Membrane</keyword>
<comment type="pathway">
    <text evidence="10">Cell wall biogenesis; peptidoglycan biosynthesis.</text>
</comment>
<evidence type="ECO:0000256" key="1">
    <source>
        <dbReference type="ARBA" id="ARBA00004651"/>
    </source>
</evidence>
<dbReference type="GO" id="GO:0071555">
    <property type="term" value="P:cell wall organization"/>
    <property type="evidence" value="ECO:0007669"/>
    <property type="project" value="UniProtKB-UniRule"/>
</dbReference>
<dbReference type="PRINTS" id="PR01806">
    <property type="entry name" value="VIRFACTRMVIN"/>
</dbReference>
<evidence type="ECO:0000313" key="13">
    <source>
        <dbReference type="Proteomes" id="UP000036700"/>
    </source>
</evidence>
<dbReference type="PATRIC" id="fig|445709.3.peg.4107"/>
<dbReference type="STRING" id="445709.ABW99_19565"/>
<dbReference type="PIRSF" id="PIRSF002869">
    <property type="entry name" value="MviN"/>
    <property type="match status" value="1"/>
</dbReference>
<feature type="transmembrane region" description="Helical" evidence="10">
    <location>
        <begin position="447"/>
        <end position="468"/>
    </location>
</feature>
<evidence type="ECO:0000256" key="8">
    <source>
        <dbReference type="ARBA" id="ARBA00060041"/>
    </source>
</evidence>
<dbReference type="GO" id="GO:0034204">
    <property type="term" value="P:lipid translocation"/>
    <property type="evidence" value="ECO:0007669"/>
    <property type="project" value="TreeGrafter"/>
</dbReference>
<feature type="transmembrane region" description="Helical" evidence="10">
    <location>
        <begin position="313"/>
        <end position="333"/>
    </location>
</feature>
<keyword evidence="13" id="KW-1185">Reference proteome</keyword>
<keyword evidence="4 10" id="KW-0133">Cell shape</keyword>
<evidence type="ECO:0000313" key="12">
    <source>
        <dbReference type="EMBL" id="AKJ70080.1"/>
    </source>
</evidence>
<keyword evidence="3 10" id="KW-0812">Transmembrane</keyword>
<dbReference type="GO" id="GO:0005886">
    <property type="term" value="C:plasma membrane"/>
    <property type="evidence" value="ECO:0007669"/>
    <property type="project" value="UniProtKB-SubCell"/>
</dbReference>
<evidence type="ECO:0000256" key="6">
    <source>
        <dbReference type="ARBA" id="ARBA00022989"/>
    </source>
</evidence>
<evidence type="ECO:0000256" key="2">
    <source>
        <dbReference type="ARBA" id="ARBA00022475"/>
    </source>
</evidence>
<feature type="transmembrane region" description="Helical" evidence="10">
    <location>
        <begin position="161"/>
        <end position="183"/>
    </location>
</feature>
<dbReference type="PANTHER" id="PTHR47019:SF1">
    <property type="entry name" value="LIPID II FLIPPASE MURJ"/>
    <property type="match status" value="1"/>
</dbReference>
<dbReference type="OrthoDB" id="9816572at2"/>
<organism evidence="12 13">
    <name type="scientific">Pandoraea thiooxydans</name>
    <dbReference type="NCBI Taxonomy" id="445709"/>
    <lineage>
        <taxon>Bacteria</taxon>
        <taxon>Pseudomonadati</taxon>
        <taxon>Pseudomonadota</taxon>
        <taxon>Betaproteobacteria</taxon>
        <taxon>Burkholderiales</taxon>
        <taxon>Burkholderiaceae</taxon>
        <taxon>Pandoraea</taxon>
    </lineage>
</organism>
<comment type="subcellular location">
    <subcellularLocation>
        <location evidence="10">Cell inner membrane</location>
        <topology evidence="10">Multi-pass membrane protein</topology>
    </subcellularLocation>
    <subcellularLocation>
        <location evidence="1">Cell membrane</location>
        <topology evidence="1">Multi-pass membrane protein</topology>
    </subcellularLocation>
</comment>
<feature type="transmembrane region" description="Helical" evidence="10">
    <location>
        <begin position="233"/>
        <end position="255"/>
    </location>
</feature>
<feature type="transmembrane region" description="Helical" evidence="10">
    <location>
        <begin position="358"/>
        <end position="378"/>
    </location>
</feature>
<evidence type="ECO:0000256" key="9">
    <source>
        <dbReference type="ARBA" id="ARBA00061532"/>
    </source>
</evidence>
<feature type="transmembrane region" description="Helical" evidence="10">
    <location>
        <begin position="480"/>
        <end position="504"/>
    </location>
</feature>
<feature type="transmembrane region" description="Helical" evidence="10">
    <location>
        <begin position="134"/>
        <end position="154"/>
    </location>
</feature>
<dbReference type="UniPathway" id="UPA00219"/>
<reference evidence="13" key="1">
    <citation type="submission" date="2015-06" db="EMBL/GenBank/DDBJ databases">
        <authorList>
            <person name="Lim Y.L."/>
            <person name="Ee R."/>
            <person name="Yong D."/>
            <person name="How K.Y."/>
            <person name="Yin W.F."/>
            <person name="Chan K.G."/>
        </authorList>
    </citation>
    <scope>NUCLEOTIDE SEQUENCE [LARGE SCALE GENOMIC DNA]</scope>
    <source>
        <strain evidence="13">DSM 25325</strain>
    </source>
</reference>
<comment type="function">
    <text evidence="8 10 11">Involved in peptidoglycan biosynthesis. Transports lipid-linked peptidoglycan precursors from the inner to the outer leaflet of the cytoplasmic membrane.</text>
</comment>
<keyword evidence="2 10" id="KW-1003">Cell membrane</keyword>
<feature type="transmembrane region" description="Helical" evidence="10">
    <location>
        <begin position="390"/>
        <end position="410"/>
    </location>
</feature>
<dbReference type="Pfam" id="PF03023">
    <property type="entry name" value="MurJ"/>
    <property type="match status" value="1"/>
</dbReference>
<gene>
    <name evidence="10" type="primary">murJ</name>
    <name evidence="12" type="ORF">ABW99_19565</name>
</gene>
<dbReference type="Proteomes" id="UP000036700">
    <property type="component" value="Chromosome"/>
</dbReference>
<dbReference type="PANTHER" id="PTHR47019">
    <property type="entry name" value="LIPID II FLIPPASE MURJ"/>
    <property type="match status" value="1"/>
</dbReference>
<feature type="transmembrane region" description="Helical" evidence="10">
    <location>
        <begin position="275"/>
        <end position="292"/>
    </location>
</feature>
<keyword evidence="10 11" id="KW-0961">Cell wall biogenesis/degradation</keyword>
<comment type="similarity">
    <text evidence="9 10 11">Belongs to the MurJ/MviN family.</text>
</comment>
<dbReference type="InterPro" id="IPR051050">
    <property type="entry name" value="Lipid_II_flippase_MurJ/MviN"/>
</dbReference>
<dbReference type="GO" id="GO:0008360">
    <property type="term" value="P:regulation of cell shape"/>
    <property type="evidence" value="ECO:0007669"/>
    <property type="project" value="UniProtKB-UniRule"/>
</dbReference>